<protein>
    <submittedName>
        <fullName evidence="1">Uncharacterized protein</fullName>
    </submittedName>
</protein>
<sequence>MEASEKKKTNSSSSSSSSSWLVCCTKFQCFPTNCLASNSPPGNGYDETKSVAQRQRKPAGGWKSMPFILGMPAWDLFYLHSARTRAGNRPAQAHRANLQNRTWPKFHPIGVLEAQARP</sequence>
<accession>A0A830BUE7</accession>
<keyword evidence="2" id="KW-1185">Reference proteome</keyword>
<comment type="caution">
    <text evidence="1">The sequence shown here is derived from an EMBL/GenBank/DDBJ whole genome shotgun (WGS) entry which is preliminary data.</text>
</comment>
<dbReference type="Proteomes" id="UP000653305">
    <property type="component" value="Unassembled WGS sequence"/>
</dbReference>
<evidence type="ECO:0000313" key="1">
    <source>
        <dbReference type="EMBL" id="GFP91597.1"/>
    </source>
</evidence>
<proteinExistence type="predicted"/>
<dbReference type="EMBL" id="BMAC01000248">
    <property type="protein sequence ID" value="GFP91597.1"/>
    <property type="molecule type" value="Genomic_DNA"/>
</dbReference>
<dbReference type="AlphaFoldDB" id="A0A830BUE7"/>
<name>A0A830BUE7_9LAMI</name>
<reference evidence="1" key="1">
    <citation type="submission" date="2020-07" db="EMBL/GenBank/DDBJ databases">
        <title>Ethylene signaling mediates host invasion by parasitic plants.</title>
        <authorList>
            <person name="Yoshida S."/>
        </authorList>
    </citation>
    <scope>NUCLEOTIDE SEQUENCE</scope>
    <source>
        <strain evidence="1">Okayama</strain>
    </source>
</reference>
<organism evidence="1 2">
    <name type="scientific">Phtheirospermum japonicum</name>
    <dbReference type="NCBI Taxonomy" id="374723"/>
    <lineage>
        <taxon>Eukaryota</taxon>
        <taxon>Viridiplantae</taxon>
        <taxon>Streptophyta</taxon>
        <taxon>Embryophyta</taxon>
        <taxon>Tracheophyta</taxon>
        <taxon>Spermatophyta</taxon>
        <taxon>Magnoliopsida</taxon>
        <taxon>eudicotyledons</taxon>
        <taxon>Gunneridae</taxon>
        <taxon>Pentapetalae</taxon>
        <taxon>asterids</taxon>
        <taxon>lamiids</taxon>
        <taxon>Lamiales</taxon>
        <taxon>Orobanchaceae</taxon>
        <taxon>Orobanchaceae incertae sedis</taxon>
        <taxon>Phtheirospermum</taxon>
    </lineage>
</organism>
<gene>
    <name evidence="1" type="ORF">PHJA_001303700</name>
</gene>
<evidence type="ECO:0000313" key="2">
    <source>
        <dbReference type="Proteomes" id="UP000653305"/>
    </source>
</evidence>